<dbReference type="InterPro" id="IPR003661">
    <property type="entry name" value="HisK_dim/P_dom"/>
</dbReference>
<evidence type="ECO:0000256" key="5">
    <source>
        <dbReference type="ARBA" id="ARBA00022553"/>
    </source>
</evidence>
<dbReference type="Proteomes" id="UP000681035">
    <property type="component" value="Chromosome"/>
</dbReference>
<evidence type="ECO:0000256" key="4">
    <source>
        <dbReference type="ARBA" id="ARBA00022475"/>
    </source>
</evidence>
<dbReference type="KEGG" id="vcop:MM50RIKEN_07070"/>
<keyword evidence="18" id="KW-1185">Reference proteome</keyword>
<dbReference type="SUPFAM" id="SSF55874">
    <property type="entry name" value="ATPase domain of HSP90 chaperone/DNA topoisomerase II/histidine kinase"/>
    <property type="match status" value="1"/>
</dbReference>
<evidence type="ECO:0000256" key="3">
    <source>
        <dbReference type="ARBA" id="ARBA00012438"/>
    </source>
</evidence>
<comment type="subcellular location">
    <subcellularLocation>
        <location evidence="2">Cell membrane</location>
        <topology evidence="2">Multi-pass membrane protein</topology>
    </subcellularLocation>
</comment>
<feature type="domain" description="Histidine kinase/HSP90-like ATPase" evidence="15">
    <location>
        <begin position="346"/>
        <end position="438"/>
    </location>
</feature>
<gene>
    <name evidence="17" type="ORF">MM50RIKEN_07070</name>
</gene>
<evidence type="ECO:0000256" key="10">
    <source>
        <dbReference type="ARBA" id="ARBA00022840"/>
    </source>
</evidence>
<keyword evidence="12" id="KW-0902">Two-component regulatory system</keyword>
<dbReference type="SMART" id="SM00388">
    <property type="entry name" value="HisKA"/>
    <property type="match status" value="1"/>
</dbReference>
<evidence type="ECO:0000256" key="13">
    <source>
        <dbReference type="ARBA" id="ARBA00023136"/>
    </source>
</evidence>
<sequence>MNKLFHRLSTRILLGILLAAAISAVVYTAANGALKAFFQYYAMQPEVFQRLSDEHFADLQDFATENHIVSTDGKPFTQWNDKYHYVSLMVIRQNEGLCYNSFVSYNMTYTEEDSQTFFWGSKVLPTYEYQLQLEDETCKVYFSGYFDQAYTSLRKAICGVLFVASFVTAFFLLFQKYIRYIGEMEQNVSSLCNKNFSQQIPIRYKTELSTLAANINHLGDTIQLLLLTEDAKLKQKEQFVKSIAHDIRTPLTVVIGYLELLSKGYAGSQESAQLFIDRALEKTNHIRRLTDDLFTFEENCRTLPLDTYDGQELLRQVISNITSFLTSNRFRLEYTSFVSQPFRMRANVTLLMRLIDNICSNIAKHGAPEKPVVLTVSAAEGYLVLEERNAILRKTVKTAAADSGYGLAICEDVMGAMGGSISHRTQGSLFSVTLRFPILPQQEV</sequence>
<dbReference type="AlphaFoldDB" id="A0A810PZB5"/>
<keyword evidence="5" id="KW-0597">Phosphoprotein</keyword>
<keyword evidence="4" id="KW-1003">Cell membrane</keyword>
<dbReference type="Gene3D" id="1.10.287.130">
    <property type="match status" value="1"/>
</dbReference>
<dbReference type="InterPro" id="IPR036097">
    <property type="entry name" value="HisK_dim/P_sf"/>
</dbReference>
<keyword evidence="10" id="KW-0067">ATP-binding</keyword>
<reference evidence="17" key="1">
    <citation type="submission" date="2020-09" db="EMBL/GenBank/DDBJ databases">
        <title>New species isolated from human feces.</title>
        <authorList>
            <person name="Kitahara M."/>
            <person name="Shigeno Y."/>
            <person name="Shime M."/>
            <person name="Matsumoto Y."/>
            <person name="Nakamura S."/>
            <person name="Motooka D."/>
            <person name="Fukuoka S."/>
            <person name="Nishikawa H."/>
            <person name="Benno Y."/>
        </authorList>
    </citation>
    <scope>NUCLEOTIDE SEQUENCE</scope>
    <source>
        <strain evidence="17">MM50</strain>
    </source>
</reference>
<evidence type="ECO:0000313" key="18">
    <source>
        <dbReference type="Proteomes" id="UP000681035"/>
    </source>
</evidence>
<feature type="transmembrane region" description="Helical" evidence="14">
    <location>
        <begin position="12"/>
        <end position="30"/>
    </location>
</feature>
<evidence type="ECO:0000256" key="1">
    <source>
        <dbReference type="ARBA" id="ARBA00000085"/>
    </source>
</evidence>
<evidence type="ECO:0000256" key="14">
    <source>
        <dbReference type="SAM" id="Phobius"/>
    </source>
</evidence>
<evidence type="ECO:0000256" key="2">
    <source>
        <dbReference type="ARBA" id="ARBA00004651"/>
    </source>
</evidence>
<accession>A0A810PZB5</accession>
<dbReference type="GO" id="GO:0005886">
    <property type="term" value="C:plasma membrane"/>
    <property type="evidence" value="ECO:0007669"/>
    <property type="project" value="UniProtKB-SubCell"/>
</dbReference>
<evidence type="ECO:0000256" key="9">
    <source>
        <dbReference type="ARBA" id="ARBA00022777"/>
    </source>
</evidence>
<comment type="catalytic activity">
    <reaction evidence="1">
        <text>ATP + protein L-histidine = ADP + protein N-phospho-L-histidine.</text>
        <dbReference type="EC" id="2.7.13.3"/>
    </reaction>
</comment>
<keyword evidence="11 14" id="KW-1133">Transmembrane helix</keyword>
<dbReference type="EMBL" id="AP023418">
    <property type="protein sequence ID" value="BCK80944.1"/>
    <property type="molecule type" value="Genomic_DNA"/>
</dbReference>
<dbReference type="InterPro" id="IPR036890">
    <property type="entry name" value="HATPase_C_sf"/>
</dbReference>
<organism evidence="17 18">
    <name type="scientific">Vescimonas coprocola</name>
    <dbReference type="NCBI Taxonomy" id="2714355"/>
    <lineage>
        <taxon>Bacteria</taxon>
        <taxon>Bacillati</taxon>
        <taxon>Bacillota</taxon>
        <taxon>Clostridia</taxon>
        <taxon>Eubacteriales</taxon>
        <taxon>Oscillospiraceae</taxon>
        <taxon>Vescimonas</taxon>
    </lineage>
</organism>
<evidence type="ECO:0000256" key="11">
    <source>
        <dbReference type="ARBA" id="ARBA00022989"/>
    </source>
</evidence>
<dbReference type="RefSeq" id="WP_213541770.1">
    <property type="nucleotide sequence ID" value="NZ_AP023418.1"/>
</dbReference>
<dbReference type="PANTHER" id="PTHR45528">
    <property type="entry name" value="SENSOR HISTIDINE KINASE CPXA"/>
    <property type="match status" value="1"/>
</dbReference>
<dbReference type="GO" id="GO:0005524">
    <property type="term" value="F:ATP binding"/>
    <property type="evidence" value="ECO:0007669"/>
    <property type="project" value="UniProtKB-KW"/>
</dbReference>
<dbReference type="Gene3D" id="1.10.8.500">
    <property type="entry name" value="HAMP domain in histidine kinase"/>
    <property type="match status" value="1"/>
</dbReference>
<dbReference type="GO" id="GO:0000155">
    <property type="term" value="F:phosphorelay sensor kinase activity"/>
    <property type="evidence" value="ECO:0007669"/>
    <property type="project" value="InterPro"/>
</dbReference>
<dbReference type="EC" id="2.7.13.3" evidence="3"/>
<evidence type="ECO:0000259" key="16">
    <source>
        <dbReference type="SMART" id="SM00388"/>
    </source>
</evidence>
<dbReference type="PANTHER" id="PTHR45528:SF1">
    <property type="entry name" value="SENSOR HISTIDINE KINASE CPXA"/>
    <property type="match status" value="1"/>
</dbReference>
<feature type="domain" description="Signal transduction histidine kinase dimerisation/phosphoacceptor" evidence="16">
    <location>
        <begin position="235"/>
        <end position="302"/>
    </location>
</feature>
<dbReference type="CDD" id="cd00082">
    <property type="entry name" value="HisKA"/>
    <property type="match status" value="1"/>
</dbReference>
<evidence type="ECO:0000256" key="8">
    <source>
        <dbReference type="ARBA" id="ARBA00022741"/>
    </source>
</evidence>
<feature type="transmembrane region" description="Helical" evidence="14">
    <location>
        <begin position="153"/>
        <end position="174"/>
    </location>
</feature>
<evidence type="ECO:0000313" key="17">
    <source>
        <dbReference type="EMBL" id="BCK80944.1"/>
    </source>
</evidence>
<keyword evidence="13 14" id="KW-0472">Membrane</keyword>
<evidence type="ECO:0000256" key="6">
    <source>
        <dbReference type="ARBA" id="ARBA00022679"/>
    </source>
</evidence>
<keyword evidence="9 17" id="KW-0418">Kinase</keyword>
<protein>
    <recommendedName>
        <fullName evidence="3">histidine kinase</fullName>
        <ecNumber evidence="3">2.7.13.3</ecNumber>
    </recommendedName>
</protein>
<dbReference type="InterPro" id="IPR050398">
    <property type="entry name" value="HssS/ArlS-like"/>
</dbReference>
<evidence type="ECO:0000256" key="12">
    <source>
        <dbReference type="ARBA" id="ARBA00023012"/>
    </source>
</evidence>
<name>A0A810PZB5_9FIRM</name>
<keyword evidence="7 14" id="KW-0812">Transmembrane</keyword>
<evidence type="ECO:0000256" key="7">
    <source>
        <dbReference type="ARBA" id="ARBA00022692"/>
    </source>
</evidence>
<dbReference type="Gene3D" id="3.30.565.10">
    <property type="entry name" value="Histidine kinase-like ATPase, C-terminal domain"/>
    <property type="match status" value="1"/>
</dbReference>
<proteinExistence type="predicted"/>
<keyword evidence="6" id="KW-0808">Transferase</keyword>
<dbReference type="SMART" id="SM00387">
    <property type="entry name" value="HATPase_c"/>
    <property type="match status" value="1"/>
</dbReference>
<keyword evidence="8" id="KW-0547">Nucleotide-binding</keyword>
<evidence type="ECO:0000259" key="15">
    <source>
        <dbReference type="SMART" id="SM00387"/>
    </source>
</evidence>
<dbReference type="SUPFAM" id="SSF47384">
    <property type="entry name" value="Homodimeric domain of signal transducing histidine kinase"/>
    <property type="match status" value="1"/>
</dbReference>
<dbReference type="InterPro" id="IPR003594">
    <property type="entry name" value="HATPase_dom"/>
</dbReference>
<dbReference type="Pfam" id="PF00512">
    <property type="entry name" value="HisKA"/>
    <property type="match status" value="1"/>
</dbReference>